<accession>A0ABQ6ML66</accession>
<organism evidence="2 3">
    <name type="scientific">Tetraparma gracilis</name>
    <dbReference type="NCBI Taxonomy" id="2962635"/>
    <lineage>
        <taxon>Eukaryota</taxon>
        <taxon>Sar</taxon>
        <taxon>Stramenopiles</taxon>
        <taxon>Ochrophyta</taxon>
        <taxon>Bolidophyceae</taxon>
        <taxon>Parmales</taxon>
        <taxon>Triparmaceae</taxon>
        <taxon>Tetraparma</taxon>
    </lineage>
</organism>
<dbReference type="Gene3D" id="1.25.40.20">
    <property type="entry name" value="Ankyrin repeat-containing domain"/>
    <property type="match status" value="1"/>
</dbReference>
<evidence type="ECO:0000313" key="3">
    <source>
        <dbReference type="Proteomes" id="UP001165060"/>
    </source>
</evidence>
<dbReference type="EMBL" id="BRYB01004243">
    <property type="protein sequence ID" value="GMI27889.1"/>
    <property type="molecule type" value="Genomic_DNA"/>
</dbReference>
<feature type="region of interest" description="Disordered" evidence="1">
    <location>
        <begin position="328"/>
        <end position="355"/>
    </location>
</feature>
<evidence type="ECO:0000256" key="1">
    <source>
        <dbReference type="SAM" id="MobiDB-lite"/>
    </source>
</evidence>
<dbReference type="Proteomes" id="UP001165060">
    <property type="component" value="Unassembled WGS sequence"/>
</dbReference>
<keyword evidence="3" id="KW-1185">Reference proteome</keyword>
<comment type="caution">
    <text evidence="2">The sequence shown here is derived from an EMBL/GenBank/DDBJ whole genome shotgun (WGS) entry which is preliminary data.</text>
</comment>
<proteinExistence type="predicted"/>
<name>A0ABQ6ML66_9STRA</name>
<dbReference type="InterPro" id="IPR036770">
    <property type="entry name" value="Ankyrin_rpt-contain_sf"/>
</dbReference>
<feature type="region of interest" description="Disordered" evidence="1">
    <location>
        <begin position="107"/>
        <end position="134"/>
    </location>
</feature>
<dbReference type="SUPFAM" id="SSF48403">
    <property type="entry name" value="Ankyrin repeat"/>
    <property type="match status" value="1"/>
</dbReference>
<evidence type="ECO:0000313" key="2">
    <source>
        <dbReference type="EMBL" id="GMI27889.1"/>
    </source>
</evidence>
<feature type="compositionally biased region" description="Basic residues" evidence="1">
    <location>
        <begin position="342"/>
        <end position="355"/>
    </location>
</feature>
<gene>
    <name evidence="2" type="ORF">TeGR_g88</name>
</gene>
<protein>
    <submittedName>
        <fullName evidence="2">Uncharacterized protein</fullName>
    </submittedName>
</protein>
<sequence>MAIRSLIRTGNWKDVLDLIKEQPKVCKVKGTQLNNLLIHEACMNGAPVSVVSALLEVYPKSVSAKDKSGMTPLDHAMATTGTSNEVVELLLKRGGGGGVQKAIDKAMPSNARRRRREKRRTLDALPSLGSSPENMVMVDVEGGADSLTSFLNIANEEMGVGSPGSLGSMSSASISPIRSNFSATLNASPVLGGGTPLTKASPSPLKPLDPVQAATQAAAAAAEQAAAQAALPKKEPRRRNSFSQMIKSLFVPENKSWRGGDSGSRFDDNNVVAEDKGPVQASKDRKINFADAEKNMGAMRGLDLKNGSIEWGDAPIDVLAAMASIHSGVKGGQGDAGASPPRRSKRERRRSRASF</sequence>
<reference evidence="2 3" key="1">
    <citation type="journal article" date="2023" name="Commun. Biol.">
        <title>Genome analysis of Parmales, the sister group of diatoms, reveals the evolutionary specialization of diatoms from phago-mixotrophs to photoautotrophs.</title>
        <authorList>
            <person name="Ban H."/>
            <person name="Sato S."/>
            <person name="Yoshikawa S."/>
            <person name="Yamada K."/>
            <person name="Nakamura Y."/>
            <person name="Ichinomiya M."/>
            <person name="Sato N."/>
            <person name="Blanc-Mathieu R."/>
            <person name="Endo H."/>
            <person name="Kuwata A."/>
            <person name="Ogata H."/>
        </authorList>
    </citation>
    <scope>NUCLEOTIDE SEQUENCE [LARGE SCALE GENOMIC DNA]</scope>
</reference>